<feature type="active site" description="Proton acceptor" evidence="6">
    <location>
        <position position="516"/>
    </location>
</feature>
<evidence type="ECO:0000256" key="6">
    <source>
        <dbReference type="PIRSR" id="PIRSR000137-1"/>
    </source>
</evidence>
<dbReference type="InterPro" id="IPR007867">
    <property type="entry name" value="GMC_OxRtase_C"/>
</dbReference>
<dbReference type="EMBL" id="JAUSUL010000006">
    <property type="protein sequence ID" value="MDQ0317624.1"/>
    <property type="molecule type" value="Genomic_DNA"/>
</dbReference>
<dbReference type="SUPFAM" id="SSF51905">
    <property type="entry name" value="FAD/NAD(P)-binding domain"/>
    <property type="match status" value="1"/>
</dbReference>
<evidence type="ECO:0000256" key="3">
    <source>
        <dbReference type="ARBA" id="ARBA00022630"/>
    </source>
</evidence>
<comment type="similarity">
    <text evidence="2">Belongs to the GMC oxidoreductase family.</text>
</comment>
<dbReference type="InterPro" id="IPR000172">
    <property type="entry name" value="GMC_OxRdtase_N"/>
</dbReference>
<accession>A0AAE4AWC1</accession>
<dbReference type="InterPro" id="IPR012132">
    <property type="entry name" value="GMC_OxRdtase"/>
</dbReference>
<dbReference type="PIRSF" id="PIRSF000137">
    <property type="entry name" value="Alcohol_oxidase"/>
    <property type="match status" value="1"/>
</dbReference>
<comment type="caution">
    <text evidence="10">The sequence shown here is derived from an EMBL/GenBank/DDBJ whole genome shotgun (WGS) entry which is preliminary data.</text>
</comment>
<dbReference type="AlphaFoldDB" id="A0AAE4AWC1"/>
<reference evidence="10" key="1">
    <citation type="submission" date="2023-07" db="EMBL/GenBank/DDBJ databases">
        <title>Genomic Encyclopedia of Type Strains, Phase IV (KMG-IV): sequencing the most valuable type-strain genomes for metagenomic binning, comparative biology and taxonomic classification.</title>
        <authorList>
            <person name="Goeker M."/>
        </authorList>
    </citation>
    <scope>NUCLEOTIDE SEQUENCE</scope>
    <source>
        <strain evidence="10">DSM 21202</strain>
    </source>
</reference>
<dbReference type="GO" id="GO:0016614">
    <property type="term" value="F:oxidoreductase activity, acting on CH-OH group of donors"/>
    <property type="evidence" value="ECO:0007669"/>
    <property type="project" value="InterPro"/>
</dbReference>
<dbReference type="GO" id="GO:0050660">
    <property type="term" value="F:flavin adenine dinucleotide binding"/>
    <property type="evidence" value="ECO:0007669"/>
    <property type="project" value="InterPro"/>
</dbReference>
<dbReference type="InterPro" id="IPR051473">
    <property type="entry name" value="P2Ox-like"/>
</dbReference>
<feature type="domain" description="Glucose-methanol-choline oxidoreductase C-terminal" evidence="9">
    <location>
        <begin position="408"/>
        <end position="524"/>
    </location>
</feature>
<dbReference type="RefSeq" id="WP_306887545.1">
    <property type="nucleotide sequence ID" value="NZ_JAUSUL010000006.1"/>
</dbReference>
<dbReference type="Gene3D" id="3.50.50.60">
    <property type="entry name" value="FAD/NAD(P)-binding domain"/>
    <property type="match status" value="2"/>
</dbReference>
<dbReference type="Pfam" id="PF13450">
    <property type="entry name" value="NAD_binding_8"/>
    <property type="match status" value="1"/>
</dbReference>
<evidence type="ECO:0000256" key="1">
    <source>
        <dbReference type="ARBA" id="ARBA00001974"/>
    </source>
</evidence>
<organism evidence="10 11">
    <name type="scientific">Amorphus orientalis</name>
    <dbReference type="NCBI Taxonomy" id="649198"/>
    <lineage>
        <taxon>Bacteria</taxon>
        <taxon>Pseudomonadati</taxon>
        <taxon>Pseudomonadota</taxon>
        <taxon>Alphaproteobacteria</taxon>
        <taxon>Hyphomicrobiales</taxon>
        <taxon>Amorphaceae</taxon>
        <taxon>Amorphus</taxon>
    </lineage>
</organism>
<evidence type="ECO:0000313" key="11">
    <source>
        <dbReference type="Proteomes" id="UP001229244"/>
    </source>
</evidence>
<evidence type="ECO:0000259" key="9">
    <source>
        <dbReference type="Pfam" id="PF05199"/>
    </source>
</evidence>
<keyword evidence="3" id="KW-0285">Flavoprotein</keyword>
<keyword evidence="5" id="KW-0560">Oxidoreductase</keyword>
<dbReference type="Pfam" id="PF00732">
    <property type="entry name" value="GMC_oxred_N"/>
    <property type="match status" value="1"/>
</dbReference>
<name>A0AAE4AWC1_9HYPH</name>
<evidence type="ECO:0000256" key="5">
    <source>
        <dbReference type="ARBA" id="ARBA00023002"/>
    </source>
</evidence>
<evidence type="ECO:0000256" key="7">
    <source>
        <dbReference type="PIRSR" id="PIRSR000137-2"/>
    </source>
</evidence>
<feature type="binding site" evidence="7">
    <location>
        <position position="245"/>
    </location>
    <ligand>
        <name>FAD</name>
        <dbReference type="ChEBI" id="CHEBI:57692"/>
    </ligand>
</feature>
<feature type="active site" description="Proton donor" evidence="6">
    <location>
        <position position="473"/>
    </location>
</feature>
<evidence type="ECO:0000259" key="8">
    <source>
        <dbReference type="Pfam" id="PF00732"/>
    </source>
</evidence>
<dbReference type="PANTHER" id="PTHR42784:SF1">
    <property type="entry name" value="PYRANOSE 2-OXIDASE"/>
    <property type="match status" value="1"/>
</dbReference>
<protein>
    <submittedName>
        <fullName evidence="10">Choline dehydrogenase-like flavoprotein</fullName>
    </submittedName>
</protein>
<sequence>MPAEASACDVVIVGTGAGGSIVAHQLAKAGLKVVSLESGGRLPEDYFKTTGRPVPAVDYGIGPNTVWPSDPHDSLFVHPLFADGKIGASPRPPGGFRHFQVLKVNGLQNLWNGVSVRFADHDFDDWPFGYDTLAEDYSEVERLITVCGTKENIDELPDGEFVPPKPIRPPDQMIVDAVRSLNQPFSHAIPNRKAIVTTPGLASSCISTGICTSGCPVGSVYKFTARLLPEIEGLSNYELRPNAKVTKVTREPGASTVSGVEYLDTETGEHHRLEARFVVLAAGAIETPRILFNSADEADPNGLANRHDRVGQRLQDNPKSVLSTSLWKLWNKRRTYDIGYGDLLILMSRGKLPNGEEFPFIGHAIHGLPDVPHYLTGMTAFPAFMKLRMARMMFHSYVTLGLFCAGEPRPENRVRPGSTFDSDGVRQVAIDFTTPDKAKAEMDVMLKWGRKILRKASATQIYETTDNTGTGIHYAGTTAISADPADGVVDADLRCHGLDNLYVCDGGVIPTLPDKHLTLSIMALSHRLGRHLKERVRAEETVVA</sequence>
<dbReference type="Proteomes" id="UP001229244">
    <property type="component" value="Unassembled WGS sequence"/>
</dbReference>
<keyword evidence="11" id="KW-1185">Reference proteome</keyword>
<proteinExistence type="inferred from homology"/>
<comment type="cofactor">
    <cofactor evidence="1 7">
        <name>FAD</name>
        <dbReference type="ChEBI" id="CHEBI:57692"/>
    </cofactor>
</comment>
<evidence type="ECO:0000256" key="4">
    <source>
        <dbReference type="ARBA" id="ARBA00022827"/>
    </source>
</evidence>
<gene>
    <name evidence="10" type="ORF">J2S73_004110</name>
</gene>
<evidence type="ECO:0000313" key="10">
    <source>
        <dbReference type="EMBL" id="MDQ0317624.1"/>
    </source>
</evidence>
<feature type="domain" description="Glucose-methanol-choline oxidoreductase N-terminal" evidence="8">
    <location>
        <begin position="202"/>
        <end position="318"/>
    </location>
</feature>
<evidence type="ECO:0000256" key="2">
    <source>
        <dbReference type="ARBA" id="ARBA00010790"/>
    </source>
</evidence>
<dbReference type="PANTHER" id="PTHR42784">
    <property type="entry name" value="PYRANOSE 2-OXIDASE"/>
    <property type="match status" value="1"/>
</dbReference>
<feature type="binding site" evidence="7">
    <location>
        <position position="506"/>
    </location>
    <ligand>
        <name>FAD</name>
        <dbReference type="ChEBI" id="CHEBI:57692"/>
    </ligand>
</feature>
<keyword evidence="4 7" id="KW-0274">FAD</keyword>
<dbReference type="Pfam" id="PF05199">
    <property type="entry name" value="GMC_oxred_C"/>
    <property type="match status" value="1"/>
</dbReference>
<dbReference type="InterPro" id="IPR036188">
    <property type="entry name" value="FAD/NAD-bd_sf"/>
</dbReference>